<reference evidence="2 3" key="1">
    <citation type="submission" date="2019-09" db="EMBL/GenBank/DDBJ databases">
        <title>Phylogeny of genus Pseudoclavibacter and closely related genus.</title>
        <authorList>
            <person name="Li Y."/>
        </authorList>
    </citation>
    <scope>NUCLEOTIDE SEQUENCE [LARGE SCALE GENOMIC DNA]</scope>
    <source>
        <strain evidence="2 3">DSM 23821</strain>
    </source>
</reference>
<dbReference type="AlphaFoldDB" id="A0A7J5C1M5"/>
<name>A0A7J5C1M5_9MICO</name>
<dbReference type="Proteomes" id="UP000467240">
    <property type="component" value="Unassembled WGS sequence"/>
</dbReference>
<feature type="transmembrane region" description="Helical" evidence="1">
    <location>
        <begin position="12"/>
        <end position="38"/>
    </location>
</feature>
<dbReference type="EMBL" id="WBJZ01000001">
    <property type="protein sequence ID" value="KAB1662537.1"/>
    <property type="molecule type" value="Genomic_DNA"/>
</dbReference>
<keyword evidence="1" id="KW-0472">Membrane</keyword>
<evidence type="ECO:0000256" key="1">
    <source>
        <dbReference type="SAM" id="Phobius"/>
    </source>
</evidence>
<keyword evidence="1" id="KW-1133">Transmembrane helix</keyword>
<feature type="transmembrane region" description="Helical" evidence="1">
    <location>
        <begin position="83"/>
        <end position="103"/>
    </location>
</feature>
<sequence>MIEQRTAVASGAVSHVMTFVLLGGAMVVAAIASTFAWLGVARRAWGEEVRMPGVGRAVDDVASRSESAVESLRSFFLAPPFDLVPGLVGGLAALAVVLALVVVGRLTEDAFEVGRPTTNDPVGAPRSP</sequence>
<proteinExistence type="predicted"/>
<dbReference type="RefSeq" id="WP_158038969.1">
    <property type="nucleotide sequence ID" value="NZ_JACCFV010000001.1"/>
</dbReference>
<keyword evidence="3" id="KW-1185">Reference proteome</keyword>
<accession>A0A7J5C1M5</accession>
<evidence type="ECO:0000313" key="3">
    <source>
        <dbReference type="Proteomes" id="UP000467240"/>
    </source>
</evidence>
<evidence type="ECO:0000313" key="2">
    <source>
        <dbReference type="EMBL" id="KAB1662537.1"/>
    </source>
</evidence>
<comment type="caution">
    <text evidence="2">The sequence shown here is derived from an EMBL/GenBank/DDBJ whole genome shotgun (WGS) entry which is preliminary data.</text>
</comment>
<gene>
    <name evidence="2" type="ORF">F8O01_00900</name>
</gene>
<organism evidence="2 3">
    <name type="scientific">Pseudoclavibacter chungangensis</name>
    <dbReference type="NCBI Taxonomy" id="587635"/>
    <lineage>
        <taxon>Bacteria</taxon>
        <taxon>Bacillati</taxon>
        <taxon>Actinomycetota</taxon>
        <taxon>Actinomycetes</taxon>
        <taxon>Micrococcales</taxon>
        <taxon>Microbacteriaceae</taxon>
        <taxon>Pseudoclavibacter</taxon>
    </lineage>
</organism>
<protein>
    <submittedName>
        <fullName evidence="2">Uncharacterized protein</fullName>
    </submittedName>
</protein>
<keyword evidence="1" id="KW-0812">Transmembrane</keyword>